<feature type="transmembrane region" description="Helical" evidence="7">
    <location>
        <begin position="354"/>
        <end position="373"/>
    </location>
</feature>
<dbReference type="PANTHER" id="PTHR45649">
    <property type="entry name" value="AMINO-ACID PERMEASE BAT1"/>
    <property type="match status" value="1"/>
</dbReference>
<dbReference type="STRING" id="5601.A0A0D2FAM3"/>
<feature type="transmembrane region" description="Helical" evidence="7">
    <location>
        <begin position="261"/>
        <end position="280"/>
    </location>
</feature>
<feature type="region of interest" description="Disordered" evidence="6">
    <location>
        <begin position="1"/>
        <end position="38"/>
    </location>
</feature>
<keyword evidence="9" id="KW-1185">Reference proteome</keyword>
<feature type="compositionally biased region" description="Basic and acidic residues" evidence="6">
    <location>
        <begin position="20"/>
        <end position="30"/>
    </location>
</feature>
<name>A0A0D2FAM3_9EURO</name>
<evidence type="ECO:0000313" key="8">
    <source>
        <dbReference type="EMBL" id="KIW65023.1"/>
    </source>
</evidence>
<gene>
    <name evidence="8" type="ORF">PV04_07313</name>
</gene>
<dbReference type="PIRSF" id="PIRSF006060">
    <property type="entry name" value="AA_transporter"/>
    <property type="match status" value="1"/>
</dbReference>
<dbReference type="InterPro" id="IPR002293">
    <property type="entry name" value="AA/rel_permease1"/>
</dbReference>
<sequence length="539" mass="58816">MAVTDATKENATVISSAEQPKSDLSFHDGEKDLDEDFGVPERYRGTAEDKKEMSMLGKKQVLRRNFRFVTMVGFASTVMASWEILLPLFSFVLTDGGTADLFWGFIVVGCGQTLVYASLAEVASMSPTAGGQYHWVSELAPPSIQKMLSYIVGWLAAIGWQVYLAGVAFMVGGVIQGLIALNVQDYVWHAYHGTLLSIAAITFSIAFNTFLAPHLPLIEGTVLILHLAGLFAIIIPLWVMAPRANAHDALLVFTNFGGWSSNGLSAMIGLTTPLSVLIGYDCSVHMSEEIRDASVTLPKAIMWSVVINAVLGFLMAITLIFTLGDIDSLFASVTRQPFIQLFYNATQSYGGTNAMTAIVIILLAACCTSEVATASRQLWSFARDQGLPGSGWLSQVTPGWNIPLHAVFVSLVVSSLLACINLGSSVALNAINSLGGVSILTSYFITISCLIWRRLKGPALPHRRWSLGKYGLWVNIAALLYLIPLWFFAFWPLATPVTAENMNWSSTMFGGVLIIAMLYYYFRARHVYVGPVAFVKRDL</sequence>
<feature type="transmembrane region" description="Helical" evidence="7">
    <location>
        <begin position="430"/>
        <end position="452"/>
    </location>
</feature>
<dbReference type="GO" id="GO:0016020">
    <property type="term" value="C:membrane"/>
    <property type="evidence" value="ECO:0007669"/>
    <property type="project" value="UniProtKB-SubCell"/>
</dbReference>
<keyword evidence="2" id="KW-0813">Transport</keyword>
<evidence type="ECO:0000256" key="2">
    <source>
        <dbReference type="ARBA" id="ARBA00022448"/>
    </source>
</evidence>
<accession>A0A0D2FAM3</accession>
<organism evidence="8 9">
    <name type="scientific">Phialophora macrospora</name>
    <dbReference type="NCBI Taxonomy" id="1851006"/>
    <lineage>
        <taxon>Eukaryota</taxon>
        <taxon>Fungi</taxon>
        <taxon>Dikarya</taxon>
        <taxon>Ascomycota</taxon>
        <taxon>Pezizomycotina</taxon>
        <taxon>Eurotiomycetes</taxon>
        <taxon>Chaetothyriomycetidae</taxon>
        <taxon>Chaetothyriales</taxon>
        <taxon>Herpotrichiellaceae</taxon>
        <taxon>Phialophora</taxon>
    </lineage>
</organism>
<dbReference type="EMBL" id="KN846960">
    <property type="protein sequence ID" value="KIW65023.1"/>
    <property type="molecule type" value="Genomic_DNA"/>
</dbReference>
<dbReference type="AlphaFoldDB" id="A0A0D2FAM3"/>
<dbReference type="GO" id="GO:0022857">
    <property type="term" value="F:transmembrane transporter activity"/>
    <property type="evidence" value="ECO:0007669"/>
    <property type="project" value="InterPro"/>
</dbReference>
<feature type="transmembrane region" description="Helical" evidence="7">
    <location>
        <begin position="191"/>
        <end position="211"/>
    </location>
</feature>
<reference evidence="8 9" key="1">
    <citation type="submission" date="2015-01" db="EMBL/GenBank/DDBJ databases">
        <title>The Genome Sequence of Capronia semiimmersa CBS27337.</title>
        <authorList>
            <consortium name="The Broad Institute Genomics Platform"/>
            <person name="Cuomo C."/>
            <person name="de Hoog S."/>
            <person name="Gorbushina A."/>
            <person name="Stielow B."/>
            <person name="Teixiera M."/>
            <person name="Abouelleil A."/>
            <person name="Chapman S.B."/>
            <person name="Priest M."/>
            <person name="Young S.K."/>
            <person name="Wortman J."/>
            <person name="Nusbaum C."/>
            <person name="Birren B."/>
        </authorList>
    </citation>
    <scope>NUCLEOTIDE SEQUENCE [LARGE SCALE GENOMIC DNA]</scope>
    <source>
        <strain evidence="8 9">CBS 27337</strain>
    </source>
</reference>
<evidence type="ECO:0000256" key="4">
    <source>
        <dbReference type="ARBA" id="ARBA00022989"/>
    </source>
</evidence>
<evidence type="ECO:0000313" key="9">
    <source>
        <dbReference type="Proteomes" id="UP000054266"/>
    </source>
</evidence>
<keyword evidence="3 7" id="KW-0812">Transmembrane</keyword>
<feature type="transmembrane region" description="Helical" evidence="7">
    <location>
        <begin position="151"/>
        <end position="179"/>
    </location>
</feature>
<feature type="transmembrane region" description="Helical" evidence="7">
    <location>
        <begin position="402"/>
        <end position="424"/>
    </location>
</feature>
<evidence type="ECO:0000256" key="3">
    <source>
        <dbReference type="ARBA" id="ARBA00022692"/>
    </source>
</evidence>
<dbReference type="HOGENOM" id="CLU_004495_6_1_1"/>
<dbReference type="Pfam" id="PF13520">
    <property type="entry name" value="AA_permease_2"/>
    <property type="match status" value="1"/>
</dbReference>
<feature type="transmembrane region" description="Helical" evidence="7">
    <location>
        <begin position="472"/>
        <end position="491"/>
    </location>
</feature>
<feature type="transmembrane region" description="Helical" evidence="7">
    <location>
        <begin position="301"/>
        <end position="323"/>
    </location>
</feature>
<feature type="transmembrane region" description="Helical" evidence="7">
    <location>
        <begin position="68"/>
        <end position="89"/>
    </location>
</feature>
<feature type="transmembrane region" description="Helical" evidence="7">
    <location>
        <begin position="503"/>
        <end position="522"/>
    </location>
</feature>
<feature type="transmembrane region" description="Helical" evidence="7">
    <location>
        <begin position="101"/>
        <end position="119"/>
    </location>
</feature>
<evidence type="ECO:0000256" key="7">
    <source>
        <dbReference type="SAM" id="Phobius"/>
    </source>
</evidence>
<feature type="compositionally biased region" description="Polar residues" evidence="6">
    <location>
        <begin position="9"/>
        <end position="19"/>
    </location>
</feature>
<evidence type="ECO:0000256" key="1">
    <source>
        <dbReference type="ARBA" id="ARBA00004141"/>
    </source>
</evidence>
<dbReference type="Gene3D" id="1.20.1740.10">
    <property type="entry name" value="Amino acid/polyamine transporter I"/>
    <property type="match status" value="1"/>
</dbReference>
<dbReference type="PANTHER" id="PTHR45649:SF41">
    <property type="entry name" value="TRANSPORTER, PUTATIVE (EUROFUNG)-RELATED"/>
    <property type="match status" value="1"/>
</dbReference>
<evidence type="ECO:0008006" key="10">
    <source>
        <dbReference type="Google" id="ProtNLM"/>
    </source>
</evidence>
<proteinExistence type="predicted"/>
<keyword evidence="4 7" id="KW-1133">Transmembrane helix</keyword>
<keyword evidence="5 7" id="KW-0472">Membrane</keyword>
<evidence type="ECO:0000256" key="6">
    <source>
        <dbReference type="SAM" id="MobiDB-lite"/>
    </source>
</evidence>
<evidence type="ECO:0000256" key="5">
    <source>
        <dbReference type="ARBA" id="ARBA00023136"/>
    </source>
</evidence>
<comment type="subcellular location">
    <subcellularLocation>
        <location evidence="1">Membrane</location>
        <topology evidence="1">Multi-pass membrane protein</topology>
    </subcellularLocation>
</comment>
<dbReference type="Proteomes" id="UP000054266">
    <property type="component" value="Unassembled WGS sequence"/>
</dbReference>
<feature type="transmembrane region" description="Helical" evidence="7">
    <location>
        <begin position="223"/>
        <end position="241"/>
    </location>
</feature>
<protein>
    <recommendedName>
        <fullName evidence="10">Amino acid permease/ SLC12A domain-containing protein</fullName>
    </recommendedName>
</protein>